<sequence length="98" mass="11740">MKNVAKVKVESVEVQGDWRYDLIKYNLKYEEYYECWYWYPPTTLRISARTTIEGKVYRCPVRLEVGKEYIVGYNGYFRFVKAADNLTWQDQILLGHGI</sequence>
<protein>
    <submittedName>
        <fullName evidence="1">Uncharacterized protein</fullName>
    </submittedName>
</protein>
<proteinExistence type="predicted"/>
<evidence type="ECO:0000313" key="1">
    <source>
        <dbReference type="EMBL" id="EYC18040.1"/>
    </source>
</evidence>
<dbReference type="Proteomes" id="UP000024635">
    <property type="component" value="Unassembled WGS sequence"/>
</dbReference>
<dbReference type="Gene3D" id="2.40.50.780">
    <property type="match status" value="1"/>
</dbReference>
<evidence type="ECO:0000313" key="2">
    <source>
        <dbReference type="Proteomes" id="UP000024635"/>
    </source>
</evidence>
<organism evidence="1 2">
    <name type="scientific">Ancylostoma ceylanicum</name>
    <dbReference type="NCBI Taxonomy" id="53326"/>
    <lineage>
        <taxon>Eukaryota</taxon>
        <taxon>Metazoa</taxon>
        <taxon>Ecdysozoa</taxon>
        <taxon>Nematoda</taxon>
        <taxon>Chromadorea</taxon>
        <taxon>Rhabditida</taxon>
        <taxon>Rhabditina</taxon>
        <taxon>Rhabditomorpha</taxon>
        <taxon>Strongyloidea</taxon>
        <taxon>Ancylostomatidae</taxon>
        <taxon>Ancylostomatinae</taxon>
        <taxon>Ancylostoma</taxon>
    </lineage>
</organism>
<comment type="caution">
    <text evidence="1">The sequence shown here is derived from an EMBL/GenBank/DDBJ whole genome shotgun (WGS) entry which is preliminary data.</text>
</comment>
<name>A0A016USA8_9BILA</name>
<dbReference type="AlphaFoldDB" id="A0A016USA8"/>
<gene>
    <name evidence="1" type="primary">Acey_s0028.g1652</name>
    <name evidence="1" type="ORF">Y032_0028g1652</name>
</gene>
<accession>A0A016USA8</accession>
<dbReference type="EMBL" id="JARK01001364">
    <property type="protein sequence ID" value="EYC18040.1"/>
    <property type="molecule type" value="Genomic_DNA"/>
</dbReference>
<reference evidence="2" key="1">
    <citation type="journal article" date="2015" name="Nat. Genet.">
        <title>The genome and transcriptome of the zoonotic hookworm Ancylostoma ceylanicum identify infection-specific gene families.</title>
        <authorList>
            <person name="Schwarz E.M."/>
            <person name="Hu Y."/>
            <person name="Antoshechkin I."/>
            <person name="Miller M.M."/>
            <person name="Sternberg P.W."/>
            <person name="Aroian R.V."/>
        </authorList>
    </citation>
    <scope>NUCLEOTIDE SEQUENCE</scope>
    <source>
        <strain evidence="2">HY135</strain>
    </source>
</reference>
<keyword evidence="2" id="KW-1185">Reference proteome</keyword>